<dbReference type="Gene3D" id="2.40.50.100">
    <property type="match status" value="1"/>
</dbReference>
<dbReference type="Proteomes" id="UP000077875">
    <property type="component" value="Chromosome"/>
</dbReference>
<dbReference type="STRING" id="376489.A5892_16630"/>
<evidence type="ECO:0000313" key="10">
    <source>
        <dbReference type="EMBL" id="ANF58893.1"/>
    </source>
</evidence>
<feature type="region of interest" description="Disordered" evidence="6">
    <location>
        <begin position="283"/>
        <end position="306"/>
    </location>
</feature>
<evidence type="ECO:0000256" key="5">
    <source>
        <dbReference type="ARBA" id="ARBA00023136"/>
    </source>
</evidence>
<dbReference type="InterPro" id="IPR058624">
    <property type="entry name" value="MdtA-like_HH"/>
</dbReference>
<dbReference type="Pfam" id="PF25917">
    <property type="entry name" value="BSH_RND"/>
    <property type="match status" value="1"/>
</dbReference>
<evidence type="ECO:0000256" key="6">
    <source>
        <dbReference type="SAM" id="MobiDB-lite"/>
    </source>
</evidence>
<reference evidence="10 11" key="1">
    <citation type="submission" date="2016-04" db="EMBL/GenBank/DDBJ databases">
        <title>Complete Genome Sequence of Halotalea alkalilenta IHB B 13600.</title>
        <authorList>
            <person name="Swarnkar M.K."/>
            <person name="Sharma A."/>
            <person name="Kaushal K."/>
            <person name="Soni R."/>
            <person name="Rana S."/>
            <person name="Singh A.K."/>
            <person name="Gulati A."/>
        </authorList>
    </citation>
    <scope>NUCLEOTIDE SEQUENCE [LARGE SCALE GENOMIC DNA]</scope>
    <source>
        <strain evidence="10 11">IHB B 13600</strain>
    </source>
</reference>
<evidence type="ECO:0000259" key="9">
    <source>
        <dbReference type="Pfam" id="PF25963"/>
    </source>
</evidence>
<dbReference type="KEGG" id="haa:A5892_16630"/>
<name>A0A172YI72_9GAMM</name>
<dbReference type="InterPro" id="IPR058634">
    <property type="entry name" value="AaeA-lik-b-barrel"/>
</dbReference>
<dbReference type="PANTHER" id="PTHR30367">
    <property type="entry name" value="P-HYDROXYBENZOIC ACID EFFLUX PUMP SUBUNIT AAEA-RELATED"/>
    <property type="match status" value="1"/>
</dbReference>
<dbReference type="GO" id="GO:0022857">
    <property type="term" value="F:transmembrane transporter activity"/>
    <property type="evidence" value="ECO:0007669"/>
    <property type="project" value="InterPro"/>
</dbReference>
<dbReference type="NCBIfam" id="TIGR01730">
    <property type="entry name" value="RND_mfp"/>
    <property type="match status" value="1"/>
</dbReference>
<evidence type="ECO:0000259" key="7">
    <source>
        <dbReference type="Pfam" id="PF25876"/>
    </source>
</evidence>
<dbReference type="SUPFAM" id="SSF111369">
    <property type="entry name" value="HlyD-like secretion proteins"/>
    <property type="match status" value="1"/>
</dbReference>
<dbReference type="Pfam" id="PF25963">
    <property type="entry name" value="Beta-barrel_AAEA"/>
    <property type="match status" value="1"/>
</dbReference>
<protein>
    <submittedName>
        <fullName evidence="10">Efflux transporter periplasmic adaptor subunit</fullName>
    </submittedName>
</protein>
<dbReference type="PANTHER" id="PTHR30367:SF12">
    <property type="entry name" value="P-HYDROXYBENZOIC ACID EFFLUX PUMP SUBUNIT AAEA"/>
    <property type="match status" value="1"/>
</dbReference>
<evidence type="ECO:0000256" key="2">
    <source>
        <dbReference type="ARBA" id="ARBA00009477"/>
    </source>
</evidence>
<evidence type="ECO:0000259" key="8">
    <source>
        <dbReference type="Pfam" id="PF25917"/>
    </source>
</evidence>
<dbReference type="InterPro" id="IPR006143">
    <property type="entry name" value="RND_pump_MFP"/>
</dbReference>
<evidence type="ECO:0000256" key="4">
    <source>
        <dbReference type="ARBA" id="ARBA00022989"/>
    </source>
</evidence>
<dbReference type="RefSeq" id="WP_064123747.1">
    <property type="nucleotide sequence ID" value="NZ_CP015243.1"/>
</dbReference>
<proteinExistence type="inferred from homology"/>
<dbReference type="Gene3D" id="2.40.30.170">
    <property type="match status" value="1"/>
</dbReference>
<keyword evidence="11" id="KW-1185">Reference proteome</keyword>
<comment type="subcellular location">
    <subcellularLocation>
        <location evidence="1">Membrane</location>
        <topology evidence="1">Single-pass membrane protein</topology>
    </subcellularLocation>
</comment>
<keyword evidence="4" id="KW-1133">Transmembrane helix</keyword>
<gene>
    <name evidence="10" type="ORF">A5892_16630</name>
</gene>
<feature type="domain" description="Multidrug resistance protein MdtA-like alpha-helical hairpin" evidence="7">
    <location>
        <begin position="78"/>
        <end position="151"/>
    </location>
</feature>
<dbReference type="Pfam" id="PF25876">
    <property type="entry name" value="HH_MFP_RND"/>
    <property type="match status" value="1"/>
</dbReference>
<dbReference type="AlphaFoldDB" id="A0A172YI72"/>
<evidence type="ECO:0000256" key="3">
    <source>
        <dbReference type="ARBA" id="ARBA00022692"/>
    </source>
</evidence>
<keyword evidence="5" id="KW-0472">Membrane</keyword>
<sequence>MRTLTRLLFSLVMLALAVAAGVWTWNYYMYTPWTRDGRVRAEVITIAPDVSGWIARLNVRDNEHVDQGEVMFAVDDARYRAALDEAKARAESARVTWEQSLHDYQRRQRLSSQSISREDLETSRLTAAANEASYHAEQAAVASAQLNLDRTLYRAPVSGHVVNLALRQGDYINQGSAQMSMIRDGSYYVTGYFEETKMPSIRIGDAADIWLMSGTQRLSGRVVSIGRGISNSNTTQGNELLPDVAPTFTWVRLAQRIPVDVVLDEVPEGTLLTAGMTATVRIRPPVEEEAQTPSPQAPDETAPSAG</sequence>
<accession>A0A172YI72</accession>
<evidence type="ECO:0000313" key="11">
    <source>
        <dbReference type="Proteomes" id="UP000077875"/>
    </source>
</evidence>
<keyword evidence="3" id="KW-0812">Transmembrane</keyword>
<evidence type="ECO:0000256" key="1">
    <source>
        <dbReference type="ARBA" id="ARBA00004167"/>
    </source>
</evidence>
<dbReference type="InterPro" id="IPR050393">
    <property type="entry name" value="MFP_Efflux_Pump"/>
</dbReference>
<dbReference type="GO" id="GO:0016020">
    <property type="term" value="C:membrane"/>
    <property type="evidence" value="ECO:0007669"/>
    <property type="project" value="InterPro"/>
</dbReference>
<dbReference type="EMBL" id="CP015243">
    <property type="protein sequence ID" value="ANF58893.1"/>
    <property type="molecule type" value="Genomic_DNA"/>
</dbReference>
<comment type="similarity">
    <text evidence="2">Belongs to the membrane fusion protein (MFP) (TC 8.A.1) family.</text>
</comment>
<feature type="domain" description="p-hydroxybenzoic acid efflux pump subunit AaeA-like beta-barrel" evidence="9">
    <location>
        <begin position="186"/>
        <end position="282"/>
    </location>
</feature>
<organism evidence="10 11">
    <name type="scientific">Halotalea alkalilenta</name>
    <dbReference type="NCBI Taxonomy" id="376489"/>
    <lineage>
        <taxon>Bacteria</taxon>
        <taxon>Pseudomonadati</taxon>
        <taxon>Pseudomonadota</taxon>
        <taxon>Gammaproteobacteria</taxon>
        <taxon>Oceanospirillales</taxon>
        <taxon>Halomonadaceae</taxon>
        <taxon>Halotalea</taxon>
    </lineage>
</organism>
<feature type="domain" description="Multidrug resistance protein MdtA-like barrel-sandwich hybrid" evidence="8">
    <location>
        <begin position="43"/>
        <end position="179"/>
    </location>
</feature>
<dbReference type="InterPro" id="IPR058625">
    <property type="entry name" value="MdtA-like_BSH"/>
</dbReference>